<accession>A0ABY8D6Z3</accession>
<sequence length="189" mass="20271">MSSPGSFPVVHADMAPSASLRLQDGVDRPFEKSTGIRGEATAETRQILSEEIGQRVRLAFQALETRYRGLPEAKWDMLLAHYVYGLTAVVLAGEAPSQHLKTIRAHLEEVIPAERAARALEAVPEEGDAWLENTLASVESIGGRHGHALLAHGTDVSRIMPSSNGHASPARPGESAAIESEAVQEVLIP</sequence>
<evidence type="ECO:0000313" key="2">
    <source>
        <dbReference type="Proteomes" id="UP001229355"/>
    </source>
</evidence>
<dbReference type="EMBL" id="CP120373">
    <property type="protein sequence ID" value="WEX86645.1"/>
    <property type="molecule type" value="Genomic_DNA"/>
</dbReference>
<protein>
    <submittedName>
        <fullName evidence="1">Uncharacterized protein</fullName>
    </submittedName>
</protein>
<gene>
    <name evidence="1" type="ORF">PZN02_002953</name>
</gene>
<evidence type="ECO:0000313" key="1">
    <source>
        <dbReference type="EMBL" id="WEX86645.1"/>
    </source>
</evidence>
<dbReference type="RefSeq" id="WP_280658714.1">
    <property type="nucleotide sequence ID" value="NZ_CP120373.1"/>
</dbReference>
<organism evidence="1 2">
    <name type="scientific">Sinorhizobium garamanticum</name>
    <dbReference type="NCBI Taxonomy" id="680247"/>
    <lineage>
        <taxon>Bacteria</taxon>
        <taxon>Pseudomonadati</taxon>
        <taxon>Pseudomonadota</taxon>
        <taxon>Alphaproteobacteria</taxon>
        <taxon>Hyphomicrobiales</taxon>
        <taxon>Rhizobiaceae</taxon>
        <taxon>Sinorhizobium/Ensifer group</taxon>
        <taxon>Sinorhizobium</taxon>
    </lineage>
</organism>
<proteinExistence type="predicted"/>
<name>A0ABY8D6Z3_9HYPH</name>
<keyword evidence="2" id="KW-1185">Reference proteome</keyword>
<reference evidence="1 2" key="1">
    <citation type="submission" date="2023-03" db="EMBL/GenBank/DDBJ databases">
        <authorList>
            <person name="Kaur S."/>
            <person name="Espinosa-Saiz D."/>
            <person name="Velazquez E."/>
            <person name="Menendez E."/>
            <person name="diCenzo G.C."/>
        </authorList>
    </citation>
    <scope>NUCLEOTIDE SEQUENCE [LARGE SCALE GENOMIC DNA]</scope>
    <source>
        <strain evidence="1 2">LMG 24692</strain>
    </source>
</reference>
<dbReference type="Proteomes" id="UP001229355">
    <property type="component" value="Chromosome 1"/>
</dbReference>